<comment type="caution">
    <text evidence="9">The sequence shown here is derived from an EMBL/GenBank/DDBJ whole genome shotgun (WGS) entry which is preliminary data.</text>
</comment>
<dbReference type="OrthoDB" id="3177957at2"/>
<feature type="transmembrane region" description="Helical" evidence="7">
    <location>
        <begin position="231"/>
        <end position="253"/>
    </location>
</feature>
<gene>
    <name evidence="9" type="ORF">GKO32_14930</name>
</gene>
<dbReference type="Pfam" id="PF07690">
    <property type="entry name" value="MFS_1"/>
    <property type="match status" value="1"/>
</dbReference>
<feature type="transmembrane region" description="Helical" evidence="7">
    <location>
        <begin position="188"/>
        <end position="210"/>
    </location>
</feature>
<keyword evidence="5 7" id="KW-1133">Transmembrane helix</keyword>
<dbReference type="Proteomes" id="UP000440096">
    <property type="component" value="Unassembled WGS sequence"/>
</dbReference>
<feature type="transmembrane region" description="Helical" evidence="7">
    <location>
        <begin position="28"/>
        <end position="47"/>
    </location>
</feature>
<proteinExistence type="predicted"/>
<evidence type="ECO:0000259" key="8">
    <source>
        <dbReference type="PROSITE" id="PS50850"/>
    </source>
</evidence>
<sequence>MRPFRRIDRAAHDPALDLRAGTQLADGWWAFAAVASVLTIVTIGVNMPPVLFPRYVDAYGLSPLTVTGVFATYTLCIAPALLVFGPLSDAIGRKRVLLLAIVIAVAAAIVLAAARNVWWLFAGRALQGLAVGATQGPAAAALADTHPRSDIGQAALAATLATCIGTAVGPMSVGLLAQYGPAPLQLSYLVELALLVAALAGLFAGFPAAKKTHGRRVTISWPSVPANIRPAFLRAGGSAVLAWVVAALFLALAPSLLRTYLHTDNSVVSGGVQALMLTCSALAQLGGRRRQSRPLQMFGLVLLVAGLGILAGAASATSAVLCALAAAVAGAGHGLVFSGAAREVGALAPSDRRGNIMSMFFLAIYLGVTVAVLGVGALSSGVGLILAVQLFSLAVGLACAMSVVSHVNGSVVNRKAAKCCP</sequence>
<evidence type="ECO:0000313" key="10">
    <source>
        <dbReference type="Proteomes" id="UP000440096"/>
    </source>
</evidence>
<dbReference type="Gene3D" id="1.20.1250.20">
    <property type="entry name" value="MFS general substrate transporter like domains"/>
    <property type="match status" value="1"/>
</dbReference>
<keyword evidence="10" id="KW-1185">Reference proteome</keyword>
<dbReference type="PROSITE" id="PS50850">
    <property type="entry name" value="MFS"/>
    <property type="match status" value="1"/>
</dbReference>
<organism evidence="9 10">
    <name type="scientific">Amycolatopsis pithecellobii</name>
    <dbReference type="NCBI Taxonomy" id="664692"/>
    <lineage>
        <taxon>Bacteria</taxon>
        <taxon>Bacillati</taxon>
        <taxon>Actinomycetota</taxon>
        <taxon>Actinomycetes</taxon>
        <taxon>Pseudonocardiales</taxon>
        <taxon>Pseudonocardiaceae</taxon>
        <taxon>Amycolatopsis</taxon>
    </lineage>
</organism>
<dbReference type="SUPFAM" id="SSF103473">
    <property type="entry name" value="MFS general substrate transporter"/>
    <property type="match status" value="1"/>
</dbReference>
<keyword evidence="2" id="KW-0813">Transport</keyword>
<accession>A0A6N7YQH9</accession>
<dbReference type="PANTHER" id="PTHR23517">
    <property type="entry name" value="RESISTANCE PROTEIN MDTM, PUTATIVE-RELATED-RELATED"/>
    <property type="match status" value="1"/>
</dbReference>
<evidence type="ECO:0000256" key="2">
    <source>
        <dbReference type="ARBA" id="ARBA00022448"/>
    </source>
</evidence>
<keyword evidence="6 7" id="KW-0472">Membrane</keyword>
<evidence type="ECO:0000256" key="7">
    <source>
        <dbReference type="SAM" id="Phobius"/>
    </source>
</evidence>
<dbReference type="InterPro" id="IPR020846">
    <property type="entry name" value="MFS_dom"/>
</dbReference>
<name>A0A6N7YQH9_9PSEU</name>
<dbReference type="InterPro" id="IPR050171">
    <property type="entry name" value="MFS_Transporters"/>
</dbReference>
<evidence type="ECO:0000256" key="3">
    <source>
        <dbReference type="ARBA" id="ARBA00022475"/>
    </source>
</evidence>
<feature type="transmembrane region" description="Helical" evidence="7">
    <location>
        <begin position="59"/>
        <end position="84"/>
    </location>
</feature>
<feature type="transmembrane region" description="Helical" evidence="7">
    <location>
        <begin position="155"/>
        <end position="176"/>
    </location>
</feature>
<dbReference type="InterPro" id="IPR036259">
    <property type="entry name" value="MFS_trans_sf"/>
</dbReference>
<feature type="transmembrane region" description="Helical" evidence="7">
    <location>
        <begin position="96"/>
        <end position="119"/>
    </location>
</feature>
<keyword evidence="3" id="KW-1003">Cell membrane</keyword>
<dbReference type="GO" id="GO:0022857">
    <property type="term" value="F:transmembrane transporter activity"/>
    <property type="evidence" value="ECO:0007669"/>
    <property type="project" value="InterPro"/>
</dbReference>
<feature type="transmembrane region" description="Helical" evidence="7">
    <location>
        <begin position="318"/>
        <end position="338"/>
    </location>
</feature>
<dbReference type="GO" id="GO:0005886">
    <property type="term" value="C:plasma membrane"/>
    <property type="evidence" value="ECO:0007669"/>
    <property type="project" value="UniProtKB-SubCell"/>
</dbReference>
<evidence type="ECO:0000313" key="9">
    <source>
        <dbReference type="EMBL" id="MTD55265.1"/>
    </source>
</evidence>
<dbReference type="InterPro" id="IPR011701">
    <property type="entry name" value="MFS"/>
</dbReference>
<feature type="domain" description="Major facilitator superfamily (MFS) profile" evidence="8">
    <location>
        <begin position="28"/>
        <end position="408"/>
    </location>
</feature>
<dbReference type="RefSeq" id="WP_154757467.1">
    <property type="nucleotide sequence ID" value="NZ_WMBA01000019.1"/>
</dbReference>
<evidence type="ECO:0000256" key="6">
    <source>
        <dbReference type="ARBA" id="ARBA00023136"/>
    </source>
</evidence>
<reference evidence="9 10" key="1">
    <citation type="submission" date="2019-11" db="EMBL/GenBank/DDBJ databases">
        <title>Draft genome of Amycolatopsis RM579.</title>
        <authorList>
            <person name="Duangmal K."/>
            <person name="Mingma R."/>
        </authorList>
    </citation>
    <scope>NUCLEOTIDE SEQUENCE [LARGE SCALE GENOMIC DNA]</scope>
    <source>
        <strain evidence="9 10">RM579</strain>
    </source>
</reference>
<evidence type="ECO:0000256" key="4">
    <source>
        <dbReference type="ARBA" id="ARBA00022692"/>
    </source>
</evidence>
<evidence type="ECO:0000256" key="5">
    <source>
        <dbReference type="ARBA" id="ARBA00022989"/>
    </source>
</evidence>
<keyword evidence="4 7" id="KW-0812">Transmembrane</keyword>
<feature type="transmembrane region" description="Helical" evidence="7">
    <location>
        <begin position="359"/>
        <end position="378"/>
    </location>
</feature>
<dbReference type="PANTHER" id="PTHR23517:SF13">
    <property type="entry name" value="MAJOR FACILITATOR SUPERFAMILY MFS_1"/>
    <property type="match status" value="1"/>
</dbReference>
<comment type="subcellular location">
    <subcellularLocation>
        <location evidence="1">Cell membrane</location>
        <topology evidence="1">Multi-pass membrane protein</topology>
    </subcellularLocation>
</comment>
<feature type="transmembrane region" description="Helical" evidence="7">
    <location>
        <begin position="384"/>
        <end position="404"/>
    </location>
</feature>
<dbReference type="EMBL" id="WMBA01000019">
    <property type="protein sequence ID" value="MTD55265.1"/>
    <property type="molecule type" value="Genomic_DNA"/>
</dbReference>
<protein>
    <submittedName>
        <fullName evidence="9">MFS transporter</fullName>
    </submittedName>
</protein>
<evidence type="ECO:0000256" key="1">
    <source>
        <dbReference type="ARBA" id="ARBA00004651"/>
    </source>
</evidence>
<feature type="transmembrane region" description="Helical" evidence="7">
    <location>
        <begin position="295"/>
        <end position="312"/>
    </location>
</feature>
<dbReference type="AlphaFoldDB" id="A0A6N7YQH9"/>